<dbReference type="CDD" id="cd12347">
    <property type="entry name" value="RRM_PPIE"/>
    <property type="match status" value="1"/>
</dbReference>
<dbReference type="OrthoDB" id="193499at2759"/>
<keyword evidence="6" id="KW-1185">Reference proteome</keyword>
<dbReference type="InterPro" id="IPR012677">
    <property type="entry name" value="Nucleotide-bd_a/b_plait_sf"/>
</dbReference>
<reference evidence="5" key="1">
    <citation type="submission" date="2021-01" db="EMBL/GenBank/DDBJ databases">
        <title>Adiantum capillus-veneris genome.</title>
        <authorList>
            <person name="Fang Y."/>
            <person name="Liao Q."/>
        </authorList>
    </citation>
    <scope>NUCLEOTIDE SEQUENCE</scope>
    <source>
        <strain evidence="5">H3</strain>
        <tissue evidence="5">Leaf</tissue>
    </source>
</reference>
<evidence type="ECO:0000313" key="6">
    <source>
        <dbReference type="Proteomes" id="UP000886520"/>
    </source>
</evidence>
<name>A0A9D4Z8V8_ADICA</name>
<evidence type="ECO:0000256" key="1">
    <source>
        <dbReference type="ARBA" id="ARBA00022884"/>
    </source>
</evidence>
<evidence type="ECO:0000259" key="4">
    <source>
        <dbReference type="PROSITE" id="PS50102"/>
    </source>
</evidence>
<evidence type="ECO:0000256" key="2">
    <source>
        <dbReference type="PROSITE-ProRule" id="PRU00176"/>
    </source>
</evidence>
<dbReference type="AlphaFoldDB" id="A0A9D4Z8V8"/>
<feature type="compositionally biased region" description="Basic and acidic residues" evidence="3">
    <location>
        <begin position="340"/>
        <end position="352"/>
    </location>
</feature>
<feature type="compositionally biased region" description="Basic and acidic residues" evidence="3">
    <location>
        <begin position="314"/>
        <end position="330"/>
    </location>
</feature>
<dbReference type="PROSITE" id="PS50102">
    <property type="entry name" value="RRM"/>
    <property type="match status" value="1"/>
</dbReference>
<dbReference type="Proteomes" id="UP000886520">
    <property type="component" value="Chromosome 19"/>
</dbReference>
<organism evidence="5 6">
    <name type="scientific">Adiantum capillus-veneris</name>
    <name type="common">Maidenhair fern</name>
    <dbReference type="NCBI Taxonomy" id="13818"/>
    <lineage>
        <taxon>Eukaryota</taxon>
        <taxon>Viridiplantae</taxon>
        <taxon>Streptophyta</taxon>
        <taxon>Embryophyta</taxon>
        <taxon>Tracheophyta</taxon>
        <taxon>Polypodiopsida</taxon>
        <taxon>Polypodiidae</taxon>
        <taxon>Polypodiales</taxon>
        <taxon>Pteridineae</taxon>
        <taxon>Pteridaceae</taxon>
        <taxon>Vittarioideae</taxon>
        <taxon>Adiantum</taxon>
    </lineage>
</organism>
<dbReference type="PANTHER" id="PTHR48037">
    <property type="entry name" value="ATPASE E1"/>
    <property type="match status" value="1"/>
</dbReference>
<dbReference type="FunFam" id="3.30.70.330:FF:000557">
    <property type="entry name" value="Peptidyl-prolyl cis-trans isomerase"/>
    <property type="match status" value="1"/>
</dbReference>
<feature type="compositionally biased region" description="Low complexity" evidence="3">
    <location>
        <begin position="28"/>
        <end position="37"/>
    </location>
</feature>
<dbReference type="PANTHER" id="PTHR48037:SF1">
    <property type="entry name" value="RRM DOMAIN-CONTAINING PROTEIN"/>
    <property type="match status" value="1"/>
</dbReference>
<dbReference type="Pfam" id="PF00076">
    <property type="entry name" value="RRM_1"/>
    <property type="match status" value="1"/>
</dbReference>
<protein>
    <recommendedName>
        <fullName evidence="4">RRM domain-containing protein</fullName>
    </recommendedName>
</protein>
<keyword evidence="1 2" id="KW-0694">RNA-binding</keyword>
<feature type="region of interest" description="Disordered" evidence="3">
    <location>
        <begin position="314"/>
        <end position="352"/>
    </location>
</feature>
<feature type="domain" description="RRM" evidence="4">
    <location>
        <begin position="191"/>
        <end position="269"/>
    </location>
</feature>
<accession>A0A9D4Z8V8</accession>
<sequence>MVPQNVRTTSSSSYTATPPPLLPPPLSTPHSTSPTSTIEEDSKESVPSDFDDPSNEQIEKAFLSEQSEKDPPDYGRQFEAGSCSGNAVTIAECTGVGHGDSQLEAVVLSINACSEDQSNAEGFPLPSYDIWEDCVKMASAKIRAITIPSVDVNLLLSCGAAERVHICCFVPRHVPAFKMLMTGAAGPNPKTTLYVGGLEENVTEPILHAAFIPFGDIKDVTTPLDQSTQKHRGFGFVTYLEKEDAAAAMDNMHNAELYGRVLTVNYAQPIRIKGGEQGWASQPLWADADTWFERQQQEAEMQRLQAEHLATARAVEEEERKKLVQEKAGETEEVEASEDPMAKAEAEADSRG</sequence>
<feature type="compositionally biased region" description="Pro residues" evidence="3">
    <location>
        <begin position="17"/>
        <end position="27"/>
    </location>
</feature>
<evidence type="ECO:0000256" key="3">
    <source>
        <dbReference type="SAM" id="MobiDB-lite"/>
    </source>
</evidence>
<dbReference type="Gene3D" id="3.30.70.330">
    <property type="match status" value="1"/>
</dbReference>
<dbReference type="SUPFAM" id="SSF54928">
    <property type="entry name" value="RNA-binding domain, RBD"/>
    <property type="match status" value="1"/>
</dbReference>
<dbReference type="InterPro" id="IPR035979">
    <property type="entry name" value="RBD_domain_sf"/>
</dbReference>
<dbReference type="GO" id="GO:0003723">
    <property type="term" value="F:RNA binding"/>
    <property type="evidence" value="ECO:0007669"/>
    <property type="project" value="UniProtKB-UniRule"/>
</dbReference>
<evidence type="ECO:0000313" key="5">
    <source>
        <dbReference type="EMBL" id="KAI5065170.1"/>
    </source>
</evidence>
<dbReference type="InterPro" id="IPR000504">
    <property type="entry name" value="RRM_dom"/>
</dbReference>
<proteinExistence type="predicted"/>
<feature type="region of interest" description="Disordered" evidence="3">
    <location>
        <begin position="1"/>
        <end position="77"/>
    </location>
</feature>
<dbReference type="SMART" id="SM00360">
    <property type="entry name" value="RRM"/>
    <property type="match status" value="1"/>
</dbReference>
<dbReference type="EMBL" id="JABFUD020000019">
    <property type="protein sequence ID" value="KAI5065170.1"/>
    <property type="molecule type" value="Genomic_DNA"/>
</dbReference>
<dbReference type="InterPro" id="IPR034168">
    <property type="entry name" value="PPIE_RRM"/>
</dbReference>
<comment type="caution">
    <text evidence="5">The sequence shown here is derived from an EMBL/GenBank/DDBJ whole genome shotgun (WGS) entry which is preliminary data.</text>
</comment>
<gene>
    <name evidence="5" type="ORF">GOP47_0019865</name>
</gene>